<dbReference type="InParanoid" id="A7E9N6"/>
<protein>
    <recommendedName>
        <fullName evidence="3">DDE-1 domain-containing protein</fullName>
    </recommendedName>
</protein>
<dbReference type="STRING" id="665079.A7E9N6"/>
<evidence type="ECO:0000313" key="2">
    <source>
        <dbReference type="Proteomes" id="UP000001312"/>
    </source>
</evidence>
<keyword evidence="2" id="KW-1185">Reference proteome</keyword>
<dbReference type="RefSeq" id="XP_001597820.1">
    <property type="nucleotide sequence ID" value="XM_001597770.1"/>
</dbReference>
<gene>
    <name evidence="1" type="ORF">SS1G_02016</name>
</gene>
<dbReference type="GeneID" id="5493795"/>
<sequence>MCFNRVYDFQRAFCEDSELIERWFRLTYRTYVIRGCYVFRILLVPTFLIVKGEYHLSNWYTEGDLPYDWLIKPTINGWTDNETVLNRYKNHKSPAFQEYYKEHNIILLSLLSHSSHLTQSLDISYFGPLKRSYNRQIENFIKVYITHIIKTKFFQTFKATYIEAISISNGKAGFRGAGLIPFNPEIVLSKLDIRIRTSSNRSISADPDIWQSQISHNPIEALSQSTLVKSRIARHQGSSPTPIFETVAALAKGTELLAYTNTLLIVEIHNLYKANEVFSKH</sequence>
<dbReference type="EMBL" id="CH476622">
    <property type="protein sequence ID" value="EDN97088.1"/>
    <property type="molecule type" value="Genomic_DNA"/>
</dbReference>
<accession>A7E9N6</accession>
<dbReference type="KEGG" id="ssl:SS1G_02016"/>
<evidence type="ECO:0008006" key="3">
    <source>
        <dbReference type="Google" id="ProtNLM"/>
    </source>
</evidence>
<organism evidence="1 2">
    <name type="scientific">Sclerotinia sclerotiorum (strain ATCC 18683 / 1980 / Ss-1)</name>
    <name type="common">White mold</name>
    <name type="synonym">Whetzelinia sclerotiorum</name>
    <dbReference type="NCBI Taxonomy" id="665079"/>
    <lineage>
        <taxon>Eukaryota</taxon>
        <taxon>Fungi</taxon>
        <taxon>Dikarya</taxon>
        <taxon>Ascomycota</taxon>
        <taxon>Pezizomycotina</taxon>
        <taxon>Leotiomycetes</taxon>
        <taxon>Helotiales</taxon>
        <taxon>Sclerotiniaceae</taxon>
        <taxon>Sclerotinia</taxon>
    </lineage>
</organism>
<dbReference type="AlphaFoldDB" id="A7E9N6"/>
<evidence type="ECO:0000313" key="1">
    <source>
        <dbReference type="EMBL" id="EDN97088.1"/>
    </source>
</evidence>
<dbReference type="HOGENOM" id="CLU_013929_2_2_1"/>
<name>A7E9N6_SCLS1</name>
<dbReference type="Proteomes" id="UP000001312">
    <property type="component" value="Unassembled WGS sequence"/>
</dbReference>
<reference evidence="2" key="1">
    <citation type="journal article" date="2011" name="PLoS Genet.">
        <title>Genomic analysis of the necrotrophic fungal pathogens Sclerotinia sclerotiorum and Botrytis cinerea.</title>
        <authorList>
            <person name="Amselem J."/>
            <person name="Cuomo C.A."/>
            <person name="van Kan J.A."/>
            <person name="Viaud M."/>
            <person name="Benito E.P."/>
            <person name="Couloux A."/>
            <person name="Coutinho P.M."/>
            <person name="de Vries R.P."/>
            <person name="Dyer P.S."/>
            <person name="Fillinger S."/>
            <person name="Fournier E."/>
            <person name="Gout L."/>
            <person name="Hahn M."/>
            <person name="Kohn L."/>
            <person name="Lapalu N."/>
            <person name="Plummer K.M."/>
            <person name="Pradier J.M."/>
            <person name="Quevillon E."/>
            <person name="Sharon A."/>
            <person name="Simon A."/>
            <person name="ten Have A."/>
            <person name="Tudzynski B."/>
            <person name="Tudzynski P."/>
            <person name="Wincker P."/>
            <person name="Andrew M."/>
            <person name="Anthouard V."/>
            <person name="Beever R.E."/>
            <person name="Beffa R."/>
            <person name="Benoit I."/>
            <person name="Bouzid O."/>
            <person name="Brault B."/>
            <person name="Chen Z."/>
            <person name="Choquer M."/>
            <person name="Collemare J."/>
            <person name="Cotton P."/>
            <person name="Danchin E.G."/>
            <person name="Da Silva C."/>
            <person name="Gautier A."/>
            <person name="Giraud C."/>
            <person name="Giraud T."/>
            <person name="Gonzalez C."/>
            <person name="Grossetete S."/>
            <person name="Guldener U."/>
            <person name="Henrissat B."/>
            <person name="Howlett B.J."/>
            <person name="Kodira C."/>
            <person name="Kretschmer M."/>
            <person name="Lappartient A."/>
            <person name="Leroch M."/>
            <person name="Levis C."/>
            <person name="Mauceli E."/>
            <person name="Neuveglise C."/>
            <person name="Oeser B."/>
            <person name="Pearson M."/>
            <person name="Poulain J."/>
            <person name="Poussereau N."/>
            <person name="Quesneville H."/>
            <person name="Rascle C."/>
            <person name="Schumacher J."/>
            <person name="Segurens B."/>
            <person name="Sexton A."/>
            <person name="Silva E."/>
            <person name="Sirven C."/>
            <person name="Soanes D.M."/>
            <person name="Talbot N.J."/>
            <person name="Templeton M."/>
            <person name="Yandava C."/>
            <person name="Yarden O."/>
            <person name="Zeng Q."/>
            <person name="Rollins J.A."/>
            <person name="Lebrun M.H."/>
            <person name="Dickman M."/>
        </authorList>
    </citation>
    <scope>NUCLEOTIDE SEQUENCE [LARGE SCALE GENOMIC DNA]</scope>
    <source>
        <strain evidence="2">ATCC 18683 / 1980 / Ss-1</strain>
    </source>
</reference>
<proteinExistence type="predicted"/>